<dbReference type="PANTHER" id="PTHR11773:SF1">
    <property type="entry name" value="GLYCINE DEHYDROGENASE (DECARBOXYLATING), MITOCHONDRIAL"/>
    <property type="match status" value="1"/>
</dbReference>
<proteinExistence type="predicted"/>
<reference evidence="3" key="1">
    <citation type="submission" date="2023-05" db="EMBL/GenBank/DDBJ databases">
        <authorList>
            <person name="Huff M."/>
        </authorList>
    </citation>
    <scope>NUCLEOTIDE SEQUENCE</scope>
</reference>
<evidence type="ECO:0000313" key="3">
    <source>
        <dbReference type="EMBL" id="CAI9784863.1"/>
    </source>
</evidence>
<dbReference type="AlphaFoldDB" id="A0AAD2ABS3"/>
<gene>
    <name evidence="3" type="ORF">FPE_LOCUS32293</name>
</gene>
<protein>
    <recommendedName>
        <fullName evidence="2">Glycine dehydrogenase C-terminal domain-containing protein</fullName>
    </recommendedName>
</protein>
<keyword evidence="4" id="KW-1185">Reference proteome</keyword>
<dbReference type="PANTHER" id="PTHR11773">
    <property type="entry name" value="GLYCINE DEHYDROGENASE, DECARBOXYLATING"/>
    <property type="match status" value="1"/>
</dbReference>
<evidence type="ECO:0000259" key="2">
    <source>
        <dbReference type="Pfam" id="PF21478"/>
    </source>
</evidence>
<dbReference type="GO" id="GO:0004375">
    <property type="term" value="F:glycine dehydrogenase (decarboxylating) activity"/>
    <property type="evidence" value="ECO:0007669"/>
    <property type="project" value="InterPro"/>
</dbReference>
<evidence type="ECO:0000313" key="4">
    <source>
        <dbReference type="Proteomes" id="UP000834106"/>
    </source>
</evidence>
<name>A0AAD2ABS3_9LAMI</name>
<feature type="domain" description="Glycine dehydrogenase C-terminal" evidence="2">
    <location>
        <begin position="23"/>
        <end position="95"/>
    </location>
</feature>
<dbReference type="GO" id="GO:0016594">
    <property type="term" value="F:glycine binding"/>
    <property type="evidence" value="ECO:0007669"/>
    <property type="project" value="TreeGrafter"/>
</dbReference>
<dbReference type="SUPFAM" id="SSF53383">
    <property type="entry name" value="PLP-dependent transferases"/>
    <property type="match status" value="1"/>
</dbReference>
<dbReference type="InterPro" id="IPR049316">
    <property type="entry name" value="GDC-P_C"/>
</dbReference>
<dbReference type="InterPro" id="IPR015424">
    <property type="entry name" value="PyrdxlP-dep_Trfase"/>
</dbReference>
<dbReference type="GO" id="GO:0030170">
    <property type="term" value="F:pyridoxal phosphate binding"/>
    <property type="evidence" value="ECO:0007669"/>
    <property type="project" value="TreeGrafter"/>
</dbReference>
<dbReference type="EMBL" id="OU503056">
    <property type="protein sequence ID" value="CAI9784863.1"/>
    <property type="molecule type" value="Genomic_DNA"/>
</dbReference>
<organism evidence="3 4">
    <name type="scientific">Fraxinus pennsylvanica</name>
    <dbReference type="NCBI Taxonomy" id="56036"/>
    <lineage>
        <taxon>Eukaryota</taxon>
        <taxon>Viridiplantae</taxon>
        <taxon>Streptophyta</taxon>
        <taxon>Embryophyta</taxon>
        <taxon>Tracheophyta</taxon>
        <taxon>Spermatophyta</taxon>
        <taxon>Magnoliopsida</taxon>
        <taxon>eudicotyledons</taxon>
        <taxon>Gunneridae</taxon>
        <taxon>Pentapetalae</taxon>
        <taxon>asterids</taxon>
        <taxon>lamiids</taxon>
        <taxon>Lamiales</taxon>
        <taxon>Oleaceae</taxon>
        <taxon>Oleeae</taxon>
        <taxon>Fraxinus</taxon>
    </lineage>
</organism>
<dbReference type="Pfam" id="PF21478">
    <property type="entry name" value="GcvP2_C"/>
    <property type="match status" value="1"/>
</dbReference>
<dbReference type="GO" id="GO:0005960">
    <property type="term" value="C:glycine cleavage complex"/>
    <property type="evidence" value="ECO:0007669"/>
    <property type="project" value="TreeGrafter"/>
</dbReference>
<dbReference type="GO" id="GO:0019464">
    <property type="term" value="P:glycine decarboxylation via glycine cleavage system"/>
    <property type="evidence" value="ECO:0007669"/>
    <property type="project" value="TreeGrafter"/>
</dbReference>
<dbReference type="InterPro" id="IPR020581">
    <property type="entry name" value="GDC_P"/>
</dbReference>
<dbReference type="InterPro" id="IPR015422">
    <property type="entry name" value="PyrdxlP-dep_Trfase_small"/>
</dbReference>
<keyword evidence="1" id="KW-0663">Pyridoxal phosphate</keyword>
<dbReference type="Proteomes" id="UP000834106">
    <property type="component" value="Chromosome 21"/>
</dbReference>
<dbReference type="GO" id="GO:0005739">
    <property type="term" value="C:mitochondrion"/>
    <property type="evidence" value="ECO:0007669"/>
    <property type="project" value="TreeGrafter"/>
</dbReference>
<dbReference type="GO" id="GO:0009941">
    <property type="term" value="C:chloroplast envelope"/>
    <property type="evidence" value="ECO:0007669"/>
    <property type="project" value="TreeGrafter"/>
</dbReference>
<dbReference type="GO" id="GO:0048046">
    <property type="term" value="C:apoplast"/>
    <property type="evidence" value="ECO:0007669"/>
    <property type="project" value="TreeGrafter"/>
</dbReference>
<dbReference type="Gene3D" id="3.90.1150.10">
    <property type="entry name" value="Aspartate Aminotransferase, domain 1"/>
    <property type="match status" value="1"/>
</dbReference>
<sequence>MEFSSSTSQKSIGLREGYDFSPKKHYHVLFHGVNGTVAHEFIVDLRGFKNTVGIEPEDVAKRLMDYGFRGPTMSWPVPGTLMIEPTESESKGESQPLSLLMADAWTKLHSREYATFLAPWLRFNAKFWNYRCA</sequence>
<evidence type="ECO:0000256" key="1">
    <source>
        <dbReference type="ARBA" id="ARBA00022898"/>
    </source>
</evidence>
<accession>A0AAD2ABS3</accession>